<evidence type="ECO:0000313" key="1">
    <source>
        <dbReference type="EMBL" id="RLL71046.1"/>
    </source>
</evidence>
<gene>
    <name evidence="1" type="ORF">DYS74_07375</name>
</gene>
<comment type="caution">
    <text evidence="1">The sequence shown here is derived from an EMBL/GenBank/DDBJ whole genome shotgun (WGS) entry which is preliminary data.</text>
</comment>
<organism evidence="1 2">
    <name type="scientific">Paenirhodobacter hankyongi</name>
    <dbReference type="NCBI Taxonomy" id="2294033"/>
    <lineage>
        <taxon>Bacteria</taxon>
        <taxon>Pseudomonadati</taxon>
        <taxon>Pseudomonadota</taxon>
        <taxon>Alphaproteobacteria</taxon>
        <taxon>Rhodobacterales</taxon>
        <taxon>Rhodobacter group</taxon>
        <taxon>Paenirhodobacter</taxon>
    </lineage>
</organism>
<proteinExistence type="predicted"/>
<protein>
    <submittedName>
        <fullName evidence="1">Uncharacterized protein</fullName>
    </submittedName>
</protein>
<name>A0A421BRX0_9RHOB</name>
<dbReference type="Proteomes" id="UP000279673">
    <property type="component" value="Unassembled WGS sequence"/>
</dbReference>
<evidence type="ECO:0000313" key="2">
    <source>
        <dbReference type="Proteomes" id="UP000279673"/>
    </source>
</evidence>
<sequence length="82" mass="9373">MQTGFHAPDGGFDFIGMRKREDALEIVYDDGVSRRMVWRVRGKTSESQLEEALARASRQLKVLPALYAELRRRSIAIEAVLH</sequence>
<keyword evidence="2" id="KW-1185">Reference proteome</keyword>
<dbReference type="EMBL" id="RCHI01000005">
    <property type="protein sequence ID" value="RLL71046.1"/>
    <property type="molecule type" value="Genomic_DNA"/>
</dbReference>
<reference evidence="1 2" key="1">
    <citation type="submission" date="2018-10" db="EMBL/GenBank/DDBJ databases">
        <title>Rhodobacter sp . BO-81.</title>
        <authorList>
            <person name="Im W.T."/>
        </authorList>
    </citation>
    <scope>NUCLEOTIDE SEQUENCE [LARGE SCALE GENOMIC DNA]</scope>
    <source>
        <strain evidence="1 2">BO-81</strain>
    </source>
</reference>
<dbReference type="AlphaFoldDB" id="A0A421BRX0"/>
<accession>A0A421BRX0</accession>
<dbReference type="RefSeq" id="WP_121532392.1">
    <property type="nucleotide sequence ID" value="NZ_RCHI01000005.1"/>
</dbReference>